<dbReference type="FunFam" id="3.30.160.60:FF:000892">
    <property type="entry name" value="zinc finger and BTB domain-containing protein 3"/>
    <property type="match status" value="1"/>
</dbReference>
<dbReference type="Gene3D" id="3.30.710.10">
    <property type="entry name" value="Potassium Channel Kv1.1, Chain A"/>
    <property type="match status" value="1"/>
</dbReference>
<evidence type="ECO:0000313" key="15">
    <source>
        <dbReference type="EMBL" id="KAJ1108697.1"/>
    </source>
</evidence>
<dbReference type="PROSITE" id="PS00028">
    <property type="entry name" value="ZINC_FINGER_C2H2_1"/>
    <property type="match status" value="2"/>
</dbReference>
<feature type="compositionally biased region" description="Polar residues" evidence="12">
    <location>
        <begin position="688"/>
        <end position="698"/>
    </location>
</feature>
<evidence type="ECO:0000256" key="7">
    <source>
        <dbReference type="ARBA" id="ARBA00023125"/>
    </source>
</evidence>
<dbReference type="GO" id="GO:0008270">
    <property type="term" value="F:zinc ion binding"/>
    <property type="evidence" value="ECO:0007669"/>
    <property type="project" value="UniProtKB-KW"/>
</dbReference>
<feature type="region of interest" description="Disordered" evidence="12">
    <location>
        <begin position="124"/>
        <end position="186"/>
    </location>
</feature>
<dbReference type="Pfam" id="PF00096">
    <property type="entry name" value="zf-C2H2"/>
    <property type="match status" value="1"/>
</dbReference>
<dbReference type="EMBL" id="JANPWB010000013">
    <property type="protein sequence ID" value="KAJ1108697.1"/>
    <property type="molecule type" value="Genomic_DNA"/>
</dbReference>
<feature type="region of interest" description="Disordered" evidence="12">
    <location>
        <begin position="378"/>
        <end position="482"/>
    </location>
</feature>
<dbReference type="GO" id="GO:0000981">
    <property type="term" value="F:DNA-binding transcription factor activity, RNA polymerase II-specific"/>
    <property type="evidence" value="ECO:0007669"/>
    <property type="project" value="TreeGrafter"/>
</dbReference>
<dbReference type="SUPFAM" id="SSF54695">
    <property type="entry name" value="POZ domain"/>
    <property type="match status" value="1"/>
</dbReference>
<dbReference type="PROSITE" id="PS50157">
    <property type="entry name" value="ZINC_FINGER_C2H2_2"/>
    <property type="match status" value="2"/>
</dbReference>
<evidence type="ECO:0000256" key="2">
    <source>
        <dbReference type="ARBA" id="ARBA00022723"/>
    </source>
</evidence>
<feature type="region of interest" description="Disordered" evidence="12">
    <location>
        <begin position="656"/>
        <end position="698"/>
    </location>
</feature>
<name>A0AAV7MZU8_PLEWA</name>
<keyword evidence="2" id="KW-0479">Metal-binding</keyword>
<dbReference type="SUPFAM" id="SSF57667">
    <property type="entry name" value="beta-beta-alpha zinc fingers"/>
    <property type="match status" value="1"/>
</dbReference>
<gene>
    <name evidence="15" type="ORF">NDU88_006068</name>
</gene>
<keyword evidence="3" id="KW-0677">Repeat</keyword>
<evidence type="ECO:0000256" key="4">
    <source>
        <dbReference type="ARBA" id="ARBA00022771"/>
    </source>
</evidence>
<keyword evidence="9" id="KW-0539">Nucleus</keyword>
<keyword evidence="4 11" id="KW-0863">Zinc-finger</keyword>
<dbReference type="FunFam" id="3.30.710.10:FF:000021">
    <property type="entry name" value="Zinc finger and BTB domain-containing protein 18"/>
    <property type="match status" value="1"/>
</dbReference>
<comment type="function">
    <text evidence="10">Transcriptional repressor that plays a role in various developmental processes. Specifically binds the consensus DNA sequence 5'-[AC]ACATCTG[GT][AC]-3' which contains the E box core, and acts by recruiting chromatin remodeling multiprotein complexes.</text>
</comment>
<protein>
    <recommendedName>
        <fullName evidence="17">Zinc finger and BTB domain-containing protein 3</fullName>
    </recommendedName>
</protein>
<feature type="compositionally biased region" description="Basic and acidic residues" evidence="12">
    <location>
        <begin position="656"/>
        <end position="665"/>
    </location>
</feature>
<evidence type="ECO:0000256" key="3">
    <source>
        <dbReference type="ARBA" id="ARBA00022737"/>
    </source>
</evidence>
<proteinExistence type="predicted"/>
<sequence>MEFPDHSKHLLQSLREQRDQGFLCDCTVLVGNTQFLAHRAVLASCSTFFHMFYKERLDKRDLVFINNEIVTATAFGLLLEFMYEGMLTFDGIPVEDVLAAASYLHMNDIVKVCKKKLQARAMAEADSTKREEQPPAGTVEALPSTSRYPAPASTAEALPTSTRYTTHTSTTEAMSAPSRYATHASTTPALSAVSRYTTHTGSIESLPVTSRFTTHASNTETLPTVSRSTTLTGSTEAMSTTSRYATQANTSDSLMAASRYTMHAGCGEAMSTHTRYTAHTGTADTLASTSRNTTATINSEAQPSPSSRQTVPVTNCTEALPTTSQYTSSASTAETMSTSSRFVVPVSIAETQSITSRYSVPSQEQALLFFEGLRRRKAEMGSGSHQKADQQGQTVPTPDVADTTQPGIDGDSPRLSAMKASFVPEVSLSSPSSSTEAIPRLYYPPENPAASPPSEDTDSESRASEHQAQSQPRFYHKDMERGGPVKVKVEAIVISDEESEAAEQRRNRSMALRMEAMFQTSAGDLVHMAGCSRPREGFDEGGASNESTSQEGFLPHDHLPYHMISVPGSQPYSTMVSPPLQEQIYLQDYEAHPNFGLFAEDVPTCKTCGKTFSCSYTLRRHATVHTRERPYECRYCMRSYTQSGDLYRHIRKAHNEDMQAKKSRSEDEEGINLIPHSEPNPISVPDSGPNSDHNPNPL</sequence>
<dbReference type="PANTHER" id="PTHR24394">
    <property type="entry name" value="ZINC FINGER PROTEIN"/>
    <property type="match status" value="1"/>
</dbReference>
<dbReference type="GO" id="GO:0005634">
    <property type="term" value="C:nucleus"/>
    <property type="evidence" value="ECO:0007669"/>
    <property type="project" value="UniProtKB-SubCell"/>
</dbReference>
<keyword evidence="6" id="KW-0805">Transcription regulation</keyword>
<keyword evidence="7" id="KW-0238">DNA-binding</keyword>
<comment type="subcellular location">
    <subcellularLocation>
        <location evidence="1">Nucleus</location>
    </subcellularLocation>
</comment>
<dbReference type="FunFam" id="3.30.160.60:FF:000114">
    <property type="entry name" value="Zinc finger and BTB domain-containing protein 18"/>
    <property type="match status" value="1"/>
</dbReference>
<feature type="compositionally biased region" description="Low complexity" evidence="12">
    <location>
        <begin position="421"/>
        <end position="434"/>
    </location>
</feature>
<dbReference type="SMART" id="SM00355">
    <property type="entry name" value="ZnF_C2H2"/>
    <property type="match status" value="2"/>
</dbReference>
<evidence type="ECO:0000256" key="11">
    <source>
        <dbReference type="PROSITE-ProRule" id="PRU00042"/>
    </source>
</evidence>
<dbReference type="Proteomes" id="UP001066276">
    <property type="component" value="Chromosome 9"/>
</dbReference>
<evidence type="ECO:0000259" key="13">
    <source>
        <dbReference type="PROSITE" id="PS50097"/>
    </source>
</evidence>
<feature type="region of interest" description="Disordered" evidence="12">
    <location>
        <begin position="282"/>
        <end position="312"/>
    </location>
</feature>
<keyword evidence="5" id="KW-0862">Zinc</keyword>
<evidence type="ECO:0000259" key="14">
    <source>
        <dbReference type="PROSITE" id="PS50157"/>
    </source>
</evidence>
<evidence type="ECO:0000256" key="12">
    <source>
        <dbReference type="SAM" id="MobiDB-lite"/>
    </source>
</evidence>
<evidence type="ECO:0000256" key="10">
    <source>
        <dbReference type="ARBA" id="ARBA00060295"/>
    </source>
</evidence>
<keyword evidence="16" id="KW-1185">Reference proteome</keyword>
<feature type="domain" description="BTB" evidence="13">
    <location>
        <begin position="24"/>
        <end position="91"/>
    </location>
</feature>
<dbReference type="PANTHER" id="PTHR24394:SF19">
    <property type="entry name" value="ZINC FINGER AND BTB DOMAIN-CONTAINING PROTEIN 3"/>
    <property type="match status" value="1"/>
</dbReference>
<feature type="domain" description="C2H2-type" evidence="14">
    <location>
        <begin position="603"/>
        <end position="630"/>
    </location>
</feature>
<dbReference type="GO" id="GO:0003677">
    <property type="term" value="F:DNA binding"/>
    <property type="evidence" value="ECO:0007669"/>
    <property type="project" value="UniProtKB-KW"/>
</dbReference>
<evidence type="ECO:0000256" key="9">
    <source>
        <dbReference type="ARBA" id="ARBA00023242"/>
    </source>
</evidence>
<dbReference type="SMART" id="SM00225">
    <property type="entry name" value="BTB"/>
    <property type="match status" value="1"/>
</dbReference>
<dbReference type="Gene3D" id="3.30.160.60">
    <property type="entry name" value="Classic Zinc Finger"/>
    <property type="match status" value="2"/>
</dbReference>
<dbReference type="InterPro" id="IPR011333">
    <property type="entry name" value="SKP1/BTB/POZ_sf"/>
</dbReference>
<feature type="region of interest" description="Disordered" evidence="12">
    <location>
        <begin position="207"/>
        <end position="242"/>
    </location>
</feature>
<dbReference type="InterPro" id="IPR000210">
    <property type="entry name" value="BTB/POZ_dom"/>
</dbReference>
<keyword evidence="8" id="KW-0804">Transcription</keyword>
<evidence type="ECO:0000256" key="1">
    <source>
        <dbReference type="ARBA" id="ARBA00004123"/>
    </source>
</evidence>
<dbReference type="InterPro" id="IPR036236">
    <property type="entry name" value="Znf_C2H2_sf"/>
</dbReference>
<evidence type="ECO:0000256" key="5">
    <source>
        <dbReference type="ARBA" id="ARBA00022833"/>
    </source>
</evidence>
<dbReference type="Pfam" id="PF00651">
    <property type="entry name" value="BTB"/>
    <property type="match status" value="1"/>
</dbReference>
<accession>A0AAV7MZU8</accession>
<dbReference type="PROSITE" id="PS50097">
    <property type="entry name" value="BTB"/>
    <property type="match status" value="1"/>
</dbReference>
<evidence type="ECO:0000256" key="8">
    <source>
        <dbReference type="ARBA" id="ARBA00023163"/>
    </source>
</evidence>
<comment type="caution">
    <text evidence="15">The sequence shown here is derived from an EMBL/GenBank/DDBJ whole genome shotgun (WGS) entry which is preliminary data.</text>
</comment>
<feature type="domain" description="C2H2-type" evidence="14">
    <location>
        <begin position="631"/>
        <end position="659"/>
    </location>
</feature>
<dbReference type="CDD" id="cd18323">
    <property type="entry name" value="BTB_POZ_ZBTB3"/>
    <property type="match status" value="1"/>
</dbReference>
<feature type="compositionally biased region" description="Low complexity" evidence="12">
    <location>
        <begin position="160"/>
        <end position="171"/>
    </location>
</feature>
<evidence type="ECO:0000256" key="6">
    <source>
        <dbReference type="ARBA" id="ARBA00023015"/>
    </source>
</evidence>
<evidence type="ECO:0000313" key="16">
    <source>
        <dbReference type="Proteomes" id="UP001066276"/>
    </source>
</evidence>
<dbReference type="InterPro" id="IPR013087">
    <property type="entry name" value="Znf_C2H2_type"/>
</dbReference>
<evidence type="ECO:0008006" key="17">
    <source>
        <dbReference type="Google" id="ProtNLM"/>
    </source>
</evidence>
<feature type="compositionally biased region" description="Polar residues" evidence="12">
    <location>
        <begin position="383"/>
        <end position="406"/>
    </location>
</feature>
<dbReference type="AlphaFoldDB" id="A0AAV7MZU8"/>
<organism evidence="15 16">
    <name type="scientific">Pleurodeles waltl</name>
    <name type="common">Iberian ribbed newt</name>
    <dbReference type="NCBI Taxonomy" id="8319"/>
    <lineage>
        <taxon>Eukaryota</taxon>
        <taxon>Metazoa</taxon>
        <taxon>Chordata</taxon>
        <taxon>Craniata</taxon>
        <taxon>Vertebrata</taxon>
        <taxon>Euteleostomi</taxon>
        <taxon>Amphibia</taxon>
        <taxon>Batrachia</taxon>
        <taxon>Caudata</taxon>
        <taxon>Salamandroidea</taxon>
        <taxon>Salamandridae</taxon>
        <taxon>Pleurodelinae</taxon>
        <taxon>Pleurodeles</taxon>
    </lineage>
</organism>
<reference evidence="15" key="1">
    <citation type="journal article" date="2022" name="bioRxiv">
        <title>Sequencing and chromosome-scale assembly of the giantPleurodeles waltlgenome.</title>
        <authorList>
            <person name="Brown T."/>
            <person name="Elewa A."/>
            <person name="Iarovenko S."/>
            <person name="Subramanian E."/>
            <person name="Araus A.J."/>
            <person name="Petzold A."/>
            <person name="Susuki M."/>
            <person name="Suzuki K.-i.T."/>
            <person name="Hayashi T."/>
            <person name="Toyoda A."/>
            <person name="Oliveira C."/>
            <person name="Osipova E."/>
            <person name="Leigh N.D."/>
            <person name="Simon A."/>
            <person name="Yun M.H."/>
        </authorList>
    </citation>
    <scope>NUCLEOTIDE SEQUENCE</scope>
    <source>
        <strain evidence="15">20211129_DDA</strain>
        <tissue evidence="15">Liver</tissue>
    </source>
</reference>